<dbReference type="RefSeq" id="WP_367725586.1">
    <property type="nucleotide sequence ID" value="NZ_JBFOCI010000007.1"/>
</dbReference>
<evidence type="ECO:0000256" key="6">
    <source>
        <dbReference type="SAM" id="SignalP"/>
    </source>
</evidence>
<gene>
    <name evidence="8" type="ORF">ABUE31_20455</name>
</gene>
<keyword evidence="4" id="KW-1133">Transmembrane helix</keyword>
<dbReference type="Proteomes" id="UP001556196">
    <property type="component" value="Unassembled WGS sequence"/>
</dbReference>
<comment type="subcellular location">
    <subcellularLocation>
        <location evidence="1">Cell membrane</location>
        <topology evidence="1">Multi-pass membrane protein</topology>
    </subcellularLocation>
</comment>
<evidence type="ECO:0000259" key="7">
    <source>
        <dbReference type="Pfam" id="PF17200"/>
    </source>
</evidence>
<evidence type="ECO:0000256" key="5">
    <source>
        <dbReference type="ARBA" id="ARBA00023136"/>
    </source>
</evidence>
<keyword evidence="6" id="KW-0732">Signal</keyword>
<organism evidence="8 9">
    <name type="scientific">Mesorhizobium marinum</name>
    <dbReference type="NCBI Taxonomy" id="3228790"/>
    <lineage>
        <taxon>Bacteria</taxon>
        <taxon>Pseudomonadati</taxon>
        <taxon>Pseudomonadota</taxon>
        <taxon>Alphaproteobacteria</taxon>
        <taxon>Hyphomicrobiales</taxon>
        <taxon>Phyllobacteriaceae</taxon>
        <taxon>Mesorhizobium</taxon>
    </lineage>
</organism>
<feature type="chain" id="PRO_5045414970" evidence="6">
    <location>
        <begin position="24"/>
        <end position="158"/>
    </location>
</feature>
<evidence type="ECO:0000256" key="4">
    <source>
        <dbReference type="ARBA" id="ARBA00022989"/>
    </source>
</evidence>
<dbReference type="Pfam" id="PF17200">
    <property type="entry name" value="sCache_2"/>
    <property type="match status" value="1"/>
</dbReference>
<keyword evidence="3" id="KW-0812">Transmembrane</keyword>
<proteinExistence type="predicted"/>
<feature type="signal peptide" evidence="6">
    <location>
        <begin position="1"/>
        <end position="23"/>
    </location>
</feature>
<accession>A0ABV3R4X0</accession>
<keyword evidence="9" id="KW-1185">Reference proteome</keyword>
<evidence type="ECO:0000256" key="3">
    <source>
        <dbReference type="ARBA" id="ARBA00022692"/>
    </source>
</evidence>
<keyword evidence="5" id="KW-0472">Membrane</keyword>
<comment type="caution">
    <text evidence="8">The sequence shown here is derived from an EMBL/GenBank/DDBJ whole genome shotgun (WGS) entry which is preliminary data.</text>
</comment>
<evidence type="ECO:0000313" key="8">
    <source>
        <dbReference type="EMBL" id="MEW9808369.1"/>
    </source>
</evidence>
<name>A0ABV3R4X0_9HYPH</name>
<reference evidence="8 9" key="1">
    <citation type="submission" date="2024-06" db="EMBL/GenBank/DDBJ databases">
        <authorList>
            <person name="Tuo L."/>
        </authorList>
    </citation>
    <scope>NUCLEOTIDE SEQUENCE [LARGE SCALE GENOMIC DNA]</scope>
    <source>
        <strain evidence="8 9">ZMM04-5</strain>
    </source>
</reference>
<sequence>MMKTLVVTAAVLGLLGAVTSGFAEDADRGTAAEARAMLDRVVIAVKADKAKALASIATGGDGFLDRDLYPFCFNNTDGIIHPYPNPSSKSLFGQDERTVKDAVGKNVGQELYDAAQKPEGQVSEVSYVYFRPSDGSPAPKVSFVTRIGDLGCGVGYYE</sequence>
<evidence type="ECO:0000256" key="2">
    <source>
        <dbReference type="ARBA" id="ARBA00022475"/>
    </source>
</evidence>
<keyword evidence="2" id="KW-1003">Cell membrane</keyword>
<feature type="domain" description="Single Cache" evidence="7">
    <location>
        <begin position="85"/>
        <end position="154"/>
    </location>
</feature>
<protein>
    <submittedName>
        <fullName evidence="8">Cache domain-containing protein</fullName>
    </submittedName>
</protein>
<dbReference type="EMBL" id="JBFOCI010000007">
    <property type="protein sequence ID" value="MEW9808369.1"/>
    <property type="molecule type" value="Genomic_DNA"/>
</dbReference>
<evidence type="ECO:0000256" key="1">
    <source>
        <dbReference type="ARBA" id="ARBA00004651"/>
    </source>
</evidence>
<dbReference type="InterPro" id="IPR033480">
    <property type="entry name" value="sCache_2"/>
</dbReference>
<evidence type="ECO:0000313" key="9">
    <source>
        <dbReference type="Proteomes" id="UP001556196"/>
    </source>
</evidence>
<dbReference type="Gene3D" id="3.30.450.20">
    <property type="entry name" value="PAS domain"/>
    <property type="match status" value="1"/>
</dbReference>